<evidence type="ECO:0000313" key="2">
    <source>
        <dbReference type="Proteomes" id="UP000433181"/>
    </source>
</evidence>
<dbReference type="Proteomes" id="UP000433181">
    <property type="component" value="Unassembled WGS sequence"/>
</dbReference>
<organism evidence="1 2">
    <name type="scientific">Anaerovibrio slackiae</name>
    <dbReference type="NCBI Taxonomy" id="2652309"/>
    <lineage>
        <taxon>Bacteria</taxon>
        <taxon>Bacillati</taxon>
        <taxon>Bacillota</taxon>
        <taxon>Negativicutes</taxon>
        <taxon>Selenomonadales</taxon>
        <taxon>Selenomonadaceae</taxon>
        <taxon>Anaerovibrio</taxon>
    </lineage>
</organism>
<gene>
    <name evidence="1" type="ORF">FYJ84_14160</name>
</gene>
<sequence length="74" mass="8384">MIFYSLPNTCGYFEALKAKIKINNVLILDMSMGEHGEQNGNAVIPISKGEIFSTETITRTPFYVTKAYFVPYKK</sequence>
<accession>A0A6I2UEQ2</accession>
<dbReference type="RefSeq" id="WP_154408253.1">
    <property type="nucleotide sequence ID" value="NZ_VUNR01000059.1"/>
</dbReference>
<name>A0A6I2UEQ2_9FIRM</name>
<proteinExistence type="predicted"/>
<reference evidence="1 2" key="1">
    <citation type="submission" date="2019-08" db="EMBL/GenBank/DDBJ databases">
        <title>In-depth cultivation of the pig gut microbiome towards novel bacterial diversity and tailored functional studies.</title>
        <authorList>
            <person name="Wylensek D."/>
            <person name="Hitch T.C.A."/>
            <person name="Clavel T."/>
        </authorList>
    </citation>
    <scope>NUCLEOTIDE SEQUENCE [LARGE SCALE GENOMIC DNA]</scope>
    <source>
        <strain evidence="1 2">WCA-693-APC-5D-A</strain>
    </source>
</reference>
<evidence type="ECO:0000313" key="1">
    <source>
        <dbReference type="EMBL" id="MSU10088.1"/>
    </source>
</evidence>
<keyword evidence="2" id="KW-1185">Reference proteome</keyword>
<dbReference type="EMBL" id="VUNR01000059">
    <property type="protein sequence ID" value="MSU10088.1"/>
    <property type="molecule type" value="Genomic_DNA"/>
</dbReference>
<dbReference type="AlphaFoldDB" id="A0A6I2UEQ2"/>
<protein>
    <submittedName>
        <fullName evidence="1">Uncharacterized protein</fullName>
    </submittedName>
</protein>
<comment type="caution">
    <text evidence="1">The sequence shown here is derived from an EMBL/GenBank/DDBJ whole genome shotgun (WGS) entry which is preliminary data.</text>
</comment>
<dbReference type="GeneID" id="96780073"/>